<dbReference type="KEGG" id="pcon:B0A89_03855"/>
<evidence type="ECO:0000313" key="2">
    <source>
        <dbReference type="EMBL" id="ARJ68895.1"/>
    </source>
</evidence>
<feature type="region of interest" description="Disordered" evidence="1">
    <location>
        <begin position="90"/>
        <end position="111"/>
    </location>
</feature>
<sequence length="111" mass="11421">MSKTFVPSPRTPAVLTANDLRGGHCVWMGQGGWTTDAGAAILYDDPASADAALAAAQAQGGIVVGPYLVEAVVDDAGRPAPAHFREAFRQAGPSTEPAARHPARFDEAAHA</sequence>
<dbReference type="STRING" id="1945662.B0A89_03855"/>
<dbReference type="Proteomes" id="UP000193017">
    <property type="component" value="Chromosome"/>
</dbReference>
<name>A0A1W6CVP3_9RHOB</name>
<organism evidence="2 3">
    <name type="scientific">Paracoccus contaminans</name>
    <dbReference type="NCBI Taxonomy" id="1945662"/>
    <lineage>
        <taxon>Bacteria</taxon>
        <taxon>Pseudomonadati</taxon>
        <taxon>Pseudomonadota</taxon>
        <taxon>Alphaproteobacteria</taxon>
        <taxon>Rhodobacterales</taxon>
        <taxon>Paracoccaceae</taxon>
        <taxon>Paracoccus</taxon>
    </lineage>
</organism>
<evidence type="ECO:0000313" key="3">
    <source>
        <dbReference type="Proteomes" id="UP000193017"/>
    </source>
</evidence>
<dbReference type="AlphaFoldDB" id="A0A1W6CVP3"/>
<evidence type="ECO:0000256" key="1">
    <source>
        <dbReference type="SAM" id="MobiDB-lite"/>
    </source>
</evidence>
<dbReference type="OrthoDB" id="5738806at2"/>
<dbReference type="Pfam" id="PF11011">
    <property type="entry name" value="DUF2849"/>
    <property type="match status" value="1"/>
</dbReference>
<accession>A0A1W6CVP3</accession>
<dbReference type="RefSeq" id="WP_085377002.1">
    <property type="nucleotide sequence ID" value="NZ_CP020612.1"/>
</dbReference>
<dbReference type="InterPro" id="IPR021270">
    <property type="entry name" value="DUF2849"/>
</dbReference>
<reference evidence="2 3" key="1">
    <citation type="submission" date="2017-03" db="EMBL/GenBank/DDBJ databases">
        <title>Genome sequence of Paracoccus contaminans isolated from a water microcosm.</title>
        <authorList>
            <person name="Aurass P."/>
            <person name="Karste S."/>
            <person name="Trost E."/>
            <person name="Glaeser S.P."/>
            <person name="Kaempfer P."/>
            <person name="Flieger A."/>
        </authorList>
    </citation>
    <scope>NUCLEOTIDE SEQUENCE [LARGE SCALE GENOMIC DNA]</scope>
    <source>
        <strain evidence="3">RKI 16-01929T\LMG 29738T\CCM 8701T\CIP 111112T</strain>
    </source>
</reference>
<gene>
    <name evidence="2" type="ORF">B0A89_03855</name>
</gene>
<protein>
    <recommendedName>
        <fullName evidence="4">DUF2849 domain-containing protein</fullName>
    </recommendedName>
</protein>
<keyword evidence="3" id="KW-1185">Reference proteome</keyword>
<dbReference type="EMBL" id="CP020612">
    <property type="protein sequence ID" value="ARJ68895.1"/>
    <property type="molecule type" value="Genomic_DNA"/>
</dbReference>
<evidence type="ECO:0008006" key="4">
    <source>
        <dbReference type="Google" id="ProtNLM"/>
    </source>
</evidence>
<proteinExistence type="predicted"/>